<evidence type="ECO:0000256" key="5">
    <source>
        <dbReference type="ARBA" id="ARBA00023136"/>
    </source>
</evidence>
<dbReference type="PANTHER" id="PTHR30168">
    <property type="entry name" value="PUTATIVE MEMBRANE PROTEIN YPFJ"/>
    <property type="match status" value="1"/>
</dbReference>
<feature type="signal peptide" evidence="6">
    <location>
        <begin position="1"/>
        <end position="23"/>
    </location>
</feature>
<protein>
    <recommendedName>
        <fullName evidence="8">Metalloprotease</fullName>
    </recommendedName>
</protein>
<dbReference type="EMBL" id="CADCTP010000338">
    <property type="protein sequence ID" value="CAA9282603.1"/>
    <property type="molecule type" value="Genomic_DNA"/>
</dbReference>
<dbReference type="Pfam" id="PF04228">
    <property type="entry name" value="Zn_peptidase"/>
    <property type="match status" value="1"/>
</dbReference>
<keyword evidence="2" id="KW-0812">Transmembrane</keyword>
<name>A0A6J4JMR8_9ACTN</name>
<keyword evidence="3 6" id="KW-0732">Signal</keyword>
<dbReference type="GO" id="GO:0016020">
    <property type="term" value="C:membrane"/>
    <property type="evidence" value="ECO:0007669"/>
    <property type="project" value="UniProtKB-SubCell"/>
</dbReference>
<gene>
    <name evidence="7" type="ORF">AVDCRST_MAG41-3719</name>
</gene>
<evidence type="ECO:0008006" key="8">
    <source>
        <dbReference type="Google" id="ProtNLM"/>
    </source>
</evidence>
<sequence length="241" mass="24885">MRRILAGLVLLAALAGCSAGTLAGTVAGRGSAAPPVLCGGRAEPVTVVACVVADLDRAWSARIGRPVTIRVTVDPEPAEVDRGCRPFLAFGTAFYCPADDRAYLTAASVARDRAEFGDRLPYALAGILAHEAGHRVQAVVREPGLDRPGDAASRAVEQQADCLAGAWAAGAARRGLVDPAAFRAVYAREMEIVSSLKPPPGSGLEEYDEVATHGTPAERVAAYDRGAAGADPEAACALRRG</sequence>
<organism evidence="7">
    <name type="scientific">uncultured Mycobacteriales bacterium</name>
    <dbReference type="NCBI Taxonomy" id="581187"/>
    <lineage>
        <taxon>Bacteria</taxon>
        <taxon>Bacillati</taxon>
        <taxon>Actinomycetota</taxon>
        <taxon>Actinomycetes</taxon>
        <taxon>Mycobacteriales</taxon>
        <taxon>environmental samples</taxon>
    </lineage>
</organism>
<dbReference type="PROSITE" id="PS51257">
    <property type="entry name" value="PROKAR_LIPOPROTEIN"/>
    <property type="match status" value="1"/>
</dbReference>
<comment type="subcellular location">
    <subcellularLocation>
        <location evidence="1">Membrane</location>
        <topology evidence="1">Single-pass membrane protein</topology>
    </subcellularLocation>
</comment>
<dbReference type="Pfam" id="PF08139">
    <property type="entry name" value="LPAM_1"/>
    <property type="match status" value="1"/>
</dbReference>
<dbReference type="AlphaFoldDB" id="A0A6J4JMR8"/>
<dbReference type="InterPro" id="IPR012640">
    <property type="entry name" value="Membr_lipoprot_lipid_attach_CS"/>
</dbReference>
<dbReference type="InterPro" id="IPR007343">
    <property type="entry name" value="Uncharacterised_pept_Zn_put"/>
</dbReference>
<evidence type="ECO:0000256" key="6">
    <source>
        <dbReference type="SAM" id="SignalP"/>
    </source>
</evidence>
<accession>A0A6J4JMR8</accession>
<evidence type="ECO:0000256" key="2">
    <source>
        <dbReference type="ARBA" id="ARBA00022692"/>
    </source>
</evidence>
<keyword evidence="5" id="KW-0472">Membrane</keyword>
<proteinExistence type="predicted"/>
<evidence type="ECO:0000256" key="3">
    <source>
        <dbReference type="ARBA" id="ARBA00022729"/>
    </source>
</evidence>
<reference evidence="7" key="1">
    <citation type="submission" date="2020-02" db="EMBL/GenBank/DDBJ databases">
        <authorList>
            <person name="Meier V. D."/>
        </authorList>
    </citation>
    <scope>NUCLEOTIDE SEQUENCE</scope>
    <source>
        <strain evidence="7">AVDCRST_MAG41</strain>
    </source>
</reference>
<evidence type="ECO:0000256" key="1">
    <source>
        <dbReference type="ARBA" id="ARBA00004167"/>
    </source>
</evidence>
<keyword evidence="4" id="KW-1133">Transmembrane helix</keyword>
<evidence type="ECO:0000256" key="4">
    <source>
        <dbReference type="ARBA" id="ARBA00022989"/>
    </source>
</evidence>
<feature type="chain" id="PRO_5039649743" description="Metalloprotease" evidence="6">
    <location>
        <begin position="24"/>
        <end position="241"/>
    </location>
</feature>
<dbReference type="PANTHER" id="PTHR30168:SF0">
    <property type="entry name" value="INNER MEMBRANE PROTEIN"/>
    <property type="match status" value="1"/>
</dbReference>
<evidence type="ECO:0000313" key="7">
    <source>
        <dbReference type="EMBL" id="CAA9282603.1"/>
    </source>
</evidence>